<evidence type="ECO:0000256" key="2">
    <source>
        <dbReference type="ARBA" id="ARBA00022771"/>
    </source>
</evidence>
<dbReference type="Proteomes" id="UP001347796">
    <property type="component" value="Unassembled WGS sequence"/>
</dbReference>
<name>A0AAN8PCR0_PATCE</name>
<feature type="coiled-coil region" evidence="6">
    <location>
        <begin position="135"/>
        <end position="176"/>
    </location>
</feature>
<dbReference type="EMBL" id="JAZGQO010000010">
    <property type="protein sequence ID" value="KAK6175992.1"/>
    <property type="molecule type" value="Genomic_DNA"/>
</dbReference>
<dbReference type="GO" id="GO:0003677">
    <property type="term" value="F:DNA binding"/>
    <property type="evidence" value="ECO:0007669"/>
    <property type="project" value="UniProtKB-UniRule"/>
</dbReference>
<reference evidence="8 9" key="1">
    <citation type="submission" date="2024-01" db="EMBL/GenBank/DDBJ databases">
        <title>The genome of the rayed Mediterranean limpet Patella caerulea (Linnaeus, 1758).</title>
        <authorList>
            <person name="Anh-Thu Weber A."/>
            <person name="Halstead-Nussloch G."/>
        </authorList>
    </citation>
    <scope>NUCLEOTIDE SEQUENCE [LARGE SCALE GENOMIC DNA]</scope>
    <source>
        <strain evidence="8">AATW-2023a</strain>
        <tissue evidence="8">Whole specimen</tissue>
    </source>
</reference>
<dbReference type="Pfam" id="PF12017">
    <property type="entry name" value="Tnp_P_element"/>
    <property type="match status" value="1"/>
</dbReference>
<dbReference type="Pfam" id="PF21788">
    <property type="entry name" value="TNP-like_GBD"/>
    <property type="match status" value="1"/>
</dbReference>
<evidence type="ECO:0000313" key="9">
    <source>
        <dbReference type="Proteomes" id="UP001347796"/>
    </source>
</evidence>
<dbReference type="InterPro" id="IPR048367">
    <property type="entry name" value="TNP-like_RNaseH_C"/>
</dbReference>
<dbReference type="AlphaFoldDB" id="A0AAN8PCR0"/>
<organism evidence="8 9">
    <name type="scientific">Patella caerulea</name>
    <name type="common">Rayed Mediterranean limpet</name>
    <dbReference type="NCBI Taxonomy" id="87958"/>
    <lineage>
        <taxon>Eukaryota</taxon>
        <taxon>Metazoa</taxon>
        <taxon>Spiralia</taxon>
        <taxon>Lophotrochozoa</taxon>
        <taxon>Mollusca</taxon>
        <taxon>Gastropoda</taxon>
        <taxon>Patellogastropoda</taxon>
        <taxon>Patelloidea</taxon>
        <taxon>Patellidae</taxon>
        <taxon>Patella</taxon>
    </lineage>
</organism>
<dbReference type="SMART" id="SM00980">
    <property type="entry name" value="THAP"/>
    <property type="match status" value="1"/>
</dbReference>
<evidence type="ECO:0000256" key="5">
    <source>
        <dbReference type="PROSITE-ProRule" id="PRU00309"/>
    </source>
</evidence>
<dbReference type="GO" id="GO:0008270">
    <property type="term" value="F:zinc ion binding"/>
    <property type="evidence" value="ECO:0007669"/>
    <property type="project" value="UniProtKB-KW"/>
</dbReference>
<keyword evidence="1" id="KW-0479">Metal-binding</keyword>
<keyword evidence="9" id="KW-1185">Reference proteome</keyword>
<accession>A0AAN8PCR0</accession>
<evidence type="ECO:0000256" key="3">
    <source>
        <dbReference type="ARBA" id="ARBA00022833"/>
    </source>
</evidence>
<dbReference type="PANTHER" id="PTHR47577:SF2">
    <property type="entry name" value="THAP DOMAIN CONTAINING 9"/>
    <property type="match status" value="1"/>
</dbReference>
<evidence type="ECO:0000256" key="4">
    <source>
        <dbReference type="ARBA" id="ARBA00023125"/>
    </source>
</evidence>
<comment type="caution">
    <text evidence="8">The sequence shown here is derived from an EMBL/GenBank/DDBJ whole genome shotgun (WGS) entry which is preliminary data.</text>
</comment>
<dbReference type="PANTHER" id="PTHR47577">
    <property type="entry name" value="THAP DOMAIN-CONTAINING PROTEIN 6"/>
    <property type="match status" value="1"/>
</dbReference>
<dbReference type="SMART" id="SM00692">
    <property type="entry name" value="DM3"/>
    <property type="match status" value="1"/>
</dbReference>
<sequence length="867" mass="98832">MPCCAAFNCSNKPTNANVSFHKFPHDNPAMMSKWLNNIRREHYTPSKTAVLCSSHFEEKFLYKFGRNVTLRENAIPTIFSFPQHLQKKSVTERKTPKTRITENKIEKVHTMPEKLESFLNVDHTYCVTESPKTMKRRYEAEVKHLRKKIKTSHQKSRRLKRKITSLQTIVEMLKQEKLISESCSRTLESTFSGIPLALMKRIVTQKHVAYTKELRSFAMTLQFYSAKAYGYVRKTFDLALPHPSRIRKWYSLIHADPGFTESSFTALEAKVKAAAENNKKVICSLAIDEMSVKKHVQWDGQKFRGYVDIGSLTTSDDDAMPLAKDALVFLVTAVNGHWKVPCAFFLIDGMSGEERANLVQECLRRLHDIGVQTVSLTCDGPSCHLSMFKALGALISPSNMSPSFPHPSDENLNVYILLDICHMLKLIRNSFASGGLLKNGKGEIIKWKYLVDLNNLQNSEGLRLANKLRSSHINWDKQKMKVNLAAQVLSNSVADALEFCCDVLKLPDFQGCKATVEFIRLFNNLFDIFNSKNSFQKGFKSPLREVNYNYWHPYLETCYTYISQLTDTSGLLMTSTRRKTGFIGFLVAIRTFQGLYNDLILTKTLNYILTYKFSQDHIELFFGTVRACGRFNNNPTAQQFVAAYKRLLLRSAVGGKGNCQRQDDTDILFLGDSISVNNVECSASDISVRRKYGLDQSPTCLDDHNYIKDNIPNLWTSSFELSEYKEVVVGYIAGYVVNMVKRHIKCVECQDVLTLNDTNYINKLVMFKDKGGLCKPSKDVVNICRLTEKCINHILLVTHGKLPHGQDIMLGVTTTVVKMVDFSRIFQQLNTHIINSSLDDNHEHRLVKVIAKSYASIKLYHLGKQQK</sequence>
<dbReference type="InterPro" id="IPR048365">
    <property type="entry name" value="TNP-like_RNaseH_N"/>
</dbReference>
<evidence type="ECO:0000256" key="1">
    <source>
        <dbReference type="ARBA" id="ARBA00022723"/>
    </source>
</evidence>
<dbReference type="Pfam" id="PF21787">
    <property type="entry name" value="TNP-like_RNaseH_N"/>
    <property type="match status" value="1"/>
</dbReference>
<keyword evidence="6" id="KW-0175">Coiled coil</keyword>
<keyword evidence="2 5" id="KW-0863">Zinc-finger</keyword>
<keyword evidence="4 5" id="KW-0238">DNA-binding</keyword>
<evidence type="ECO:0000259" key="7">
    <source>
        <dbReference type="PROSITE" id="PS50950"/>
    </source>
</evidence>
<dbReference type="SUPFAM" id="SSF57716">
    <property type="entry name" value="Glucocorticoid receptor-like (DNA-binding domain)"/>
    <property type="match status" value="1"/>
</dbReference>
<dbReference type="InterPro" id="IPR048366">
    <property type="entry name" value="TNP-like_GBD"/>
</dbReference>
<protein>
    <recommendedName>
        <fullName evidence="7">THAP-type domain-containing protein</fullName>
    </recommendedName>
</protein>
<feature type="domain" description="THAP-type" evidence="7">
    <location>
        <begin position="1"/>
        <end position="79"/>
    </location>
</feature>
<evidence type="ECO:0000313" key="8">
    <source>
        <dbReference type="EMBL" id="KAK6175992.1"/>
    </source>
</evidence>
<dbReference type="Pfam" id="PF05485">
    <property type="entry name" value="THAP"/>
    <property type="match status" value="1"/>
</dbReference>
<dbReference type="InterPro" id="IPR021896">
    <property type="entry name" value="THAP9-like_HTH"/>
</dbReference>
<keyword evidence="3" id="KW-0862">Zinc</keyword>
<proteinExistence type="predicted"/>
<gene>
    <name evidence="8" type="ORF">SNE40_014363</name>
</gene>
<evidence type="ECO:0000256" key="6">
    <source>
        <dbReference type="SAM" id="Coils"/>
    </source>
</evidence>
<dbReference type="Pfam" id="PF21789">
    <property type="entry name" value="TNP-like_RNaseH_C"/>
    <property type="match status" value="1"/>
</dbReference>
<dbReference type="PROSITE" id="PS50950">
    <property type="entry name" value="ZF_THAP"/>
    <property type="match status" value="1"/>
</dbReference>
<dbReference type="InterPro" id="IPR006612">
    <property type="entry name" value="THAP_Znf"/>
</dbReference>